<evidence type="ECO:0000313" key="2">
    <source>
        <dbReference type="Proteomes" id="UP000198510"/>
    </source>
</evidence>
<dbReference type="AlphaFoldDB" id="A0A1G9EZB4"/>
<accession>A0A1G9EZB4</accession>
<evidence type="ECO:0008006" key="3">
    <source>
        <dbReference type="Google" id="ProtNLM"/>
    </source>
</evidence>
<dbReference type="Proteomes" id="UP000198510">
    <property type="component" value="Unassembled WGS sequence"/>
</dbReference>
<gene>
    <name evidence="1" type="ORF">SAMN05421823_103626</name>
</gene>
<dbReference type="RefSeq" id="WP_089681619.1">
    <property type="nucleotide sequence ID" value="NZ_FNFO01000003.1"/>
</dbReference>
<name>A0A1G9EZB4_9BACT</name>
<keyword evidence="2" id="KW-1185">Reference proteome</keyword>
<dbReference type="STRING" id="1075417.SAMN05421823_103626"/>
<dbReference type="OrthoDB" id="732094at2"/>
<sequence>MDDLKTIIATFSAEEQKRFAQFVQRQRTRKDRKDLQLFRLLRQARDVSTEELSQRLYPEAPNPVAYYAVRQRLLQQVIEFILLKRWQDDQAQTASITGLLSLAEYLLESGHDALAWQFLRKAAQQAEEREQFDLLQTVLHRQLEHADSDGAEPLEELITRWQANRQRVDEEARATVAYSVIRQRLQNAKQQGLVLDFEAIVEEVLRTYDLTGVVGKRPRLAFQLVQMARSAVLVRKDFYAFEPFLLERYRQVAAEPGFGPHHWSLQVGWLYLIAHVQYRNRKFRASLDTLASLQPLLAHKHHPQFQPASALLRAANQAMLGELPAAIAQLEALLQHSALPVPVQLNARLNLAFYLFQTGDYRQANRVLQAIRHTDGWCEKKMGKEWVLKRNLSELILHYELGDPDLVEQKLRSIDRRLGKWLQQPAYANVRVYLQFLKKMLAQPTQVTHEAFQQDVEASFAFAPTEQEDLQSMQFYAWLKAKMVRRPYAEVLRELTHLL</sequence>
<organism evidence="1 2">
    <name type="scientific">Catalinimonas alkaloidigena</name>
    <dbReference type="NCBI Taxonomy" id="1075417"/>
    <lineage>
        <taxon>Bacteria</taxon>
        <taxon>Pseudomonadati</taxon>
        <taxon>Bacteroidota</taxon>
        <taxon>Cytophagia</taxon>
        <taxon>Cytophagales</taxon>
        <taxon>Catalimonadaceae</taxon>
        <taxon>Catalinimonas</taxon>
    </lineage>
</organism>
<dbReference type="EMBL" id="FNFO01000003">
    <property type="protein sequence ID" value="SDK81383.1"/>
    <property type="molecule type" value="Genomic_DNA"/>
</dbReference>
<reference evidence="1 2" key="1">
    <citation type="submission" date="2016-10" db="EMBL/GenBank/DDBJ databases">
        <authorList>
            <person name="de Groot N.N."/>
        </authorList>
    </citation>
    <scope>NUCLEOTIDE SEQUENCE [LARGE SCALE GENOMIC DNA]</scope>
    <source>
        <strain evidence="1 2">DSM 25186</strain>
    </source>
</reference>
<protein>
    <recommendedName>
        <fullName evidence="3">Tetratricopeptide repeat-containing protein</fullName>
    </recommendedName>
</protein>
<proteinExistence type="predicted"/>
<evidence type="ECO:0000313" key="1">
    <source>
        <dbReference type="EMBL" id="SDK81383.1"/>
    </source>
</evidence>